<feature type="transmembrane region" description="Helical" evidence="1">
    <location>
        <begin position="78"/>
        <end position="94"/>
    </location>
</feature>
<dbReference type="EMBL" id="VTEI01000001">
    <property type="protein sequence ID" value="TYS19743.1"/>
    <property type="molecule type" value="Genomic_DNA"/>
</dbReference>
<name>A0A5D4NZR9_9BACI</name>
<sequence>MDENNYEKKHLKKLVAFSYVTFASLFSLIFLMISIFILFFSMTGILDFLYIPSQIAITSFIISIIFSVLALRESFGKILLVFNVFLMLFMIIYGP</sequence>
<reference evidence="2 3" key="1">
    <citation type="submission" date="2019-08" db="EMBL/GenBank/DDBJ databases">
        <title>Bacillus genomes from the desert of Cuatro Cienegas, Coahuila.</title>
        <authorList>
            <person name="Olmedo-Alvarez G."/>
        </authorList>
    </citation>
    <scope>NUCLEOTIDE SEQUENCE [LARGE SCALE GENOMIC DNA]</scope>
    <source>
        <strain evidence="2 3">CH34_1T</strain>
    </source>
</reference>
<keyword evidence="1" id="KW-1133">Transmembrane helix</keyword>
<keyword evidence="1" id="KW-0472">Membrane</keyword>
<organism evidence="2 3">
    <name type="scientific">Rossellomorea vietnamensis</name>
    <dbReference type="NCBI Taxonomy" id="218284"/>
    <lineage>
        <taxon>Bacteria</taxon>
        <taxon>Bacillati</taxon>
        <taxon>Bacillota</taxon>
        <taxon>Bacilli</taxon>
        <taxon>Bacillales</taxon>
        <taxon>Bacillaceae</taxon>
        <taxon>Rossellomorea</taxon>
    </lineage>
</organism>
<proteinExistence type="predicted"/>
<dbReference type="RefSeq" id="WP_148937935.1">
    <property type="nucleotide sequence ID" value="NZ_VTEI01000001.1"/>
</dbReference>
<feature type="transmembrane region" description="Helical" evidence="1">
    <location>
        <begin position="48"/>
        <end position="71"/>
    </location>
</feature>
<dbReference type="AlphaFoldDB" id="A0A5D4NZR9"/>
<evidence type="ECO:0000313" key="2">
    <source>
        <dbReference type="EMBL" id="TYS19743.1"/>
    </source>
</evidence>
<accession>A0A5D4NZR9</accession>
<evidence type="ECO:0000256" key="1">
    <source>
        <dbReference type="SAM" id="Phobius"/>
    </source>
</evidence>
<keyword evidence="1" id="KW-0812">Transmembrane</keyword>
<feature type="transmembrane region" description="Helical" evidence="1">
    <location>
        <begin position="14"/>
        <end position="42"/>
    </location>
</feature>
<dbReference type="Proteomes" id="UP000322267">
    <property type="component" value="Unassembled WGS sequence"/>
</dbReference>
<evidence type="ECO:0000313" key="3">
    <source>
        <dbReference type="Proteomes" id="UP000322267"/>
    </source>
</evidence>
<protein>
    <submittedName>
        <fullName evidence="2">Uncharacterized protein</fullName>
    </submittedName>
</protein>
<gene>
    <name evidence="2" type="ORF">FZC78_01560</name>
</gene>
<comment type="caution">
    <text evidence="2">The sequence shown here is derived from an EMBL/GenBank/DDBJ whole genome shotgun (WGS) entry which is preliminary data.</text>
</comment>